<dbReference type="EMBL" id="HBKP01006157">
    <property type="protein sequence ID" value="CAE2208976.1"/>
    <property type="molecule type" value="Transcribed_RNA"/>
</dbReference>
<proteinExistence type="predicted"/>
<reference evidence="1" key="1">
    <citation type="submission" date="2021-01" db="EMBL/GenBank/DDBJ databases">
        <authorList>
            <person name="Corre E."/>
            <person name="Pelletier E."/>
            <person name="Niang G."/>
            <person name="Scheremetjew M."/>
            <person name="Finn R."/>
            <person name="Kale V."/>
            <person name="Holt S."/>
            <person name="Cochrane G."/>
            <person name="Meng A."/>
            <person name="Brown T."/>
            <person name="Cohen L."/>
        </authorList>
    </citation>
    <scope>NUCLEOTIDE SEQUENCE</scope>
    <source>
        <strain evidence="1">DIVA3 518/3/11/1/6</strain>
    </source>
</reference>
<dbReference type="Gene3D" id="3.40.50.1820">
    <property type="entry name" value="alpha/beta hydrolase"/>
    <property type="match status" value="1"/>
</dbReference>
<sequence>MECARAWSTWEMATSKLFVSPDMLRKAENDDFSLSFARIESHYFVHGGFFNEDGQLLKNSFKLKDIPGTIVQGRYDLVCPAKTAWELHKLSPHFDFHFVPDAGHSCSEPGTTDLLVRATDKYSDL</sequence>
<dbReference type="SUPFAM" id="SSF53474">
    <property type="entry name" value="alpha/beta-Hydrolases"/>
    <property type="match status" value="1"/>
</dbReference>
<gene>
    <name evidence="1" type="ORF">VSP0166_LOCUS4436</name>
</gene>
<name>A0A7S4M9R0_9EUKA</name>
<organism evidence="1">
    <name type="scientific">Vannella robusta</name>
    <dbReference type="NCBI Taxonomy" id="1487602"/>
    <lineage>
        <taxon>Eukaryota</taxon>
        <taxon>Amoebozoa</taxon>
        <taxon>Discosea</taxon>
        <taxon>Flabellinia</taxon>
        <taxon>Vannellidae</taxon>
        <taxon>Vannella</taxon>
    </lineage>
</organism>
<dbReference type="AlphaFoldDB" id="A0A7S4M9R0"/>
<dbReference type="InterPro" id="IPR029058">
    <property type="entry name" value="AB_hydrolase_fold"/>
</dbReference>
<evidence type="ECO:0000313" key="1">
    <source>
        <dbReference type="EMBL" id="CAE2208976.1"/>
    </source>
</evidence>
<accession>A0A7S4M9R0</accession>
<evidence type="ECO:0008006" key="2">
    <source>
        <dbReference type="Google" id="ProtNLM"/>
    </source>
</evidence>
<dbReference type="GO" id="GO:0004177">
    <property type="term" value="F:aminopeptidase activity"/>
    <property type="evidence" value="ECO:0007669"/>
    <property type="project" value="UniProtKB-EC"/>
</dbReference>
<dbReference type="GO" id="GO:0005737">
    <property type="term" value="C:cytoplasm"/>
    <property type="evidence" value="ECO:0007669"/>
    <property type="project" value="InterPro"/>
</dbReference>
<protein>
    <recommendedName>
        <fullName evidence="2">Prolyl aminopeptidase</fullName>
    </recommendedName>
</protein>
<dbReference type="PANTHER" id="PTHR43722:SF1">
    <property type="entry name" value="PROLINE IMINOPEPTIDASE"/>
    <property type="match status" value="1"/>
</dbReference>
<dbReference type="GO" id="GO:0006508">
    <property type="term" value="P:proteolysis"/>
    <property type="evidence" value="ECO:0007669"/>
    <property type="project" value="InterPro"/>
</dbReference>
<dbReference type="PANTHER" id="PTHR43722">
    <property type="entry name" value="PROLINE IMINOPEPTIDASE"/>
    <property type="match status" value="1"/>
</dbReference>
<dbReference type="InterPro" id="IPR005944">
    <property type="entry name" value="Pro_iminopeptidase"/>
</dbReference>